<keyword evidence="2" id="KW-0378">Hydrolase</keyword>
<evidence type="ECO:0000256" key="2">
    <source>
        <dbReference type="ARBA" id="ARBA00022801"/>
    </source>
</evidence>
<dbReference type="PANTHER" id="PTHR11070:SF30">
    <property type="entry name" value="F-BOX DNA HELICASE 1"/>
    <property type="match status" value="1"/>
</dbReference>
<dbReference type="GO" id="GO:0003677">
    <property type="term" value="F:DNA binding"/>
    <property type="evidence" value="ECO:0007669"/>
    <property type="project" value="InterPro"/>
</dbReference>
<reference evidence="7" key="1">
    <citation type="submission" date="2018-09" db="EMBL/GenBank/DDBJ databases">
        <authorList>
            <person name="Ashton P.M."/>
            <person name="Dallman T."/>
            <person name="Nair S."/>
            <person name="De Pinna E."/>
            <person name="Peters T."/>
            <person name="Grant K."/>
        </authorList>
    </citation>
    <scope>NUCLEOTIDE SEQUENCE [LARGE SCALE GENOMIC DNA]</scope>
    <source>
        <strain evidence="7">598938</strain>
    </source>
</reference>
<evidence type="ECO:0000313" key="7">
    <source>
        <dbReference type="EMBL" id="MML54777.1"/>
    </source>
</evidence>
<dbReference type="EMBL" id="RVVJ01000018">
    <property type="protein sequence ID" value="MML54777.1"/>
    <property type="molecule type" value="Genomic_DNA"/>
</dbReference>
<dbReference type="InterPro" id="IPR027417">
    <property type="entry name" value="P-loop_NTPase"/>
</dbReference>
<name>A0A3R1B172_SALET</name>
<protein>
    <recommendedName>
        <fullName evidence="6">UvrD-like helicase ATP-binding domain-containing protein</fullName>
    </recommendedName>
</protein>
<dbReference type="InterPro" id="IPR000212">
    <property type="entry name" value="DNA_helicase_UvrD/REP"/>
</dbReference>
<keyword evidence="1" id="KW-0547">Nucleotide-binding</keyword>
<dbReference type="SUPFAM" id="SSF52540">
    <property type="entry name" value="P-loop containing nucleoside triphosphate hydrolases"/>
    <property type="match status" value="1"/>
</dbReference>
<feature type="region of interest" description="Disordered" evidence="5">
    <location>
        <begin position="340"/>
        <end position="364"/>
    </location>
</feature>
<organism evidence="7">
    <name type="scientific">Salmonella enterica I</name>
    <dbReference type="NCBI Taxonomy" id="59201"/>
    <lineage>
        <taxon>Bacteria</taxon>
        <taxon>Pseudomonadati</taxon>
        <taxon>Pseudomonadota</taxon>
        <taxon>Gammaproteobacteria</taxon>
        <taxon>Enterobacterales</taxon>
        <taxon>Enterobacteriaceae</taxon>
        <taxon>Salmonella</taxon>
    </lineage>
</organism>
<evidence type="ECO:0000256" key="3">
    <source>
        <dbReference type="ARBA" id="ARBA00022806"/>
    </source>
</evidence>
<dbReference type="Pfam" id="PF00580">
    <property type="entry name" value="UvrD-helicase"/>
    <property type="match status" value="1"/>
</dbReference>
<dbReference type="GO" id="GO:0043138">
    <property type="term" value="F:3'-5' DNA helicase activity"/>
    <property type="evidence" value="ECO:0007669"/>
    <property type="project" value="TreeGrafter"/>
</dbReference>
<comment type="caution">
    <text evidence="7">The sequence shown here is derived from an EMBL/GenBank/DDBJ whole genome shotgun (WGS) entry which is preliminary data.</text>
</comment>
<dbReference type="InterPro" id="IPR014016">
    <property type="entry name" value="UvrD-like_ATP-bd"/>
</dbReference>
<sequence>MSYSDTPEQADVIAWQGKRLVVGAFAGTGKTTTLRRFAEQNPDERMLYIAYNRAIRDEAEQKFPYHVICKTSHQLAYAATGRFFAPRLVGTLKVTDVARALNSKNWRMARAVLYSLNHFICSADVQITAIHAPDEEELPDTERVQAVTASQRLWLMMTARQGVFPVTHDTYLKLYQLSRPDLSSRYSTLLFDEAQDANPVTSAIVFSQRCRVVLVGDRHQQIYRFRGADNAMDAPQLEHADRLRLTNSFRFGPEVANVANRLLALKGETHKVTGKGPQDRVVVTLYDDFADILDPDMPVDRRNDELNLLYVATTRARRLLVPDPVIREILAQPPAEDILVLPTDGDINGTGNDTDENEEASDVA</sequence>
<dbReference type="Gene3D" id="3.40.50.300">
    <property type="entry name" value="P-loop containing nucleotide triphosphate hydrolases"/>
    <property type="match status" value="1"/>
</dbReference>
<gene>
    <name evidence="7" type="ORF">D7N80_15965</name>
</gene>
<feature type="compositionally biased region" description="Low complexity" evidence="5">
    <location>
        <begin position="343"/>
        <end position="352"/>
    </location>
</feature>
<dbReference type="GO" id="GO:0000724">
    <property type="term" value="P:double-strand break repair via homologous recombination"/>
    <property type="evidence" value="ECO:0007669"/>
    <property type="project" value="TreeGrafter"/>
</dbReference>
<feature type="compositionally biased region" description="Acidic residues" evidence="5">
    <location>
        <begin position="353"/>
        <end position="364"/>
    </location>
</feature>
<evidence type="ECO:0000256" key="5">
    <source>
        <dbReference type="SAM" id="MobiDB-lite"/>
    </source>
</evidence>
<feature type="domain" description="UvrD-like helicase ATP-binding" evidence="6">
    <location>
        <begin position="173"/>
        <end position="230"/>
    </location>
</feature>
<evidence type="ECO:0000256" key="1">
    <source>
        <dbReference type="ARBA" id="ARBA00022741"/>
    </source>
</evidence>
<evidence type="ECO:0000256" key="4">
    <source>
        <dbReference type="ARBA" id="ARBA00022840"/>
    </source>
</evidence>
<accession>A0A3R1B172</accession>
<dbReference type="PANTHER" id="PTHR11070">
    <property type="entry name" value="UVRD / RECB / PCRA DNA HELICASE FAMILY MEMBER"/>
    <property type="match status" value="1"/>
</dbReference>
<evidence type="ECO:0000259" key="6">
    <source>
        <dbReference type="Pfam" id="PF00580"/>
    </source>
</evidence>
<keyword evidence="3" id="KW-0347">Helicase</keyword>
<dbReference type="GO" id="GO:0016787">
    <property type="term" value="F:hydrolase activity"/>
    <property type="evidence" value="ECO:0007669"/>
    <property type="project" value="UniProtKB-KW"/>
</dbReference>
<dbReference type="AlphaFoldDB" id="A0A3R1B172"/>
<dbReference type="GO" id="GO:0005524">
    <property type="term" value="F:ATP binding"/>
    <property type="evidence" value="ECO:0007669"/>
    <property type="project" value="UniProtKB-KW"/>
</dbReference>
<dbReference type="GO" id="GO:0031297">
    <property type="term" value="P:replication fork processing"/>
    <property type="evidence" value="ECO:0007669"/>
    <property type="project" value="TreeGrafter"/>
</dbReference>
<dbReference type="Proteomes" id="UP000885348">
    <property type="component" value="Unassembled WGS sequence"/>
</dbReference>
<keyword evidence="4" id="KW-0067">ATP-binding</keyword>
<proteinExistence type="predicted"/>